<evidence type="ECO:0000313" key="2">
    <source>
        <dbReference type="EMBL" id="KKK48941.1"/>
    </source>
</evidence>
<evidence type="ECO:0000256" key="1">
    <source>
        <dbReference type="SAM" id="MobiDB-lite"/>
    </source>
</evidence>
<feature type="compositionally biased region" description="Basic and acidic residues" evidence="1">
    <location>
        <begin position="86"/>
        <end position="126"/>
    </location>
</feature>
<proteinExistence type="predicted"/>
<reference evidence="2" key="1">
    <citation type="journal article" date="2015" name="Nature">
        <title>Complex archaea that bridge the gap between prokaryotes and eukaryotes.</title>
        <authorList>
            <person name="Spang A."/>
            <person name="Saw J.H."/>
            <person name="Jorgensen S.L."/>
            <person name="Zaremba-Niedzwiedzka K."/>
            <person name="Martijn J."/>
            <person name="Lind A.E."/>
            <person name="van Eijk R."/>
            <person name="Schleper C."/>
            <person name="Guy L."/>
            <person name="Ettema T.J."/>
        </authorList>
    </citation>
    <scope>NUCLEOTIDE SEQUENCE</scope>
</reference>
<comment type="caution">
    <text evidence="2">The sequence shown here is derived from an EMBL/GenBank/DDBJ whole genome shotgun (WGS) entry which is preliminary data.</text>
</comment>
<feature type="compositionally biased region" description="Basic and acidic residues" evidence="1">
    <location>
        <begin position="39"/>
        <end position="64"/>
    </location>
</feature>
<evidence type="ECO:0008006" key="3">
    <source>
        <dbReference type="Google" id="ProtNLM"/>
    </source>
</evidence>
<protein>
    <recommendedName>
        <fullName evidence="3">DUF4355 domain-containing protein</fullName>
    </recommendedName>
</protein>
<feature type="region of interest" description="Disordered" evidence="1">
    <location>
        <begin position="1"/>
        <end position="21"/>
    </location>
</feature>
<feature type="region of interest" description="Disordered" evidence="1">
    <location>
        <begin position="168"/>
        <end position="192"/>
    </location>
</feature>
<accession>A0A0F8YLI1</accession>
<feature type="non-terminal residue" evidence="2">
    <location>
        <position position="192"/>
    </location>
</feature>
<dbReference type="EMBL" id="LAZR01068811">
    <property type="protein sequence ID" value="KKK48941.1"/>
    <property type="molecule type" value="Genomic_DNA"/>
</dbReference>
<gene>
    <name evidence="2" type="ORF">LCGC14_3140080</name>
</gene>
<feature type="compositionally biased region" description="Basic and acidic residues" evidence="1">
    <location>
        <begin position="1"/>
        <end position="13"/>
    </location>
</feature>
<organism evidence="2">
    <name type="scientific">marine sediment metagenome</name>
    <dbReference type="NCBI Taxonomy" id="412755"/>
    <lineage>
        <taxon>unclassified sequences</taxon>
        <taxon>metagenomes</taxon>
        <taxon>ecological metagenomes</taxon>
    </lineage>
</organism>
<feature type="region of interest" description="Disordered" evidence="1">
    <location>
        <begin position="39"/>
        <end position="126"/>
    </location>
</feature>
<name>A0A0F8YLI1_9ZZZZ</name>
<sequence length="192" mass="21300">MPDDNTPKVDGEKNPPTSEVETITIPKADHETLLITKKAHDAAGFKGRKLEEREEAQTAREETFKAGIATWQREKDQAEIDAVGGDQEKIKGIRDTQAQRDKDEAQNQRDKDLNKKEEDLKPREEKAIKQEIRGRAVKVAEAHNVDVEKLIEFTDGSPEALDKLAKSLPQLENGKAPLNLDGGRKGKAGASE</sequence>
<dbReference type="AlphaFoldDB" id="A0A0F8YLI1"/>